<evidence type="ECO:0000313" key="2">
    <source>
        <dbReference type="EMBL" id="KAK7089848.1"/>
    </source>
</evidence>
<feature type="compositionally biased region" description="Polar residues" evidence="1">
    <location>
        <begin position="651"/>
        <end position="667"/>
    </location>
</feature>
<comment type="caution">
    <text evidence="2">The sequence shown here is derived from an EMBL/GenBank/DDBJ whole genome shotgun (WGS) entry which is preliminary data.</text>
</comment>
<evidence type="ECO:0000256" key="1">
    <source>
        <dbReference type="SAM" id="MobiDB-lite"/>
    </source>
</evidence>
<feature type="region of interest" description="Disordered" evidence="1">
    <location>
        <begin position="533"/>
        <end position="591"/>
    </location>
</feature>
<dbReference type="AlphaFoldDB" id="A0AAN9AMR3"/>
<protein>
    <submittedName>
        <fullName evidence="2">Uncharacterized protein</fullName>
    </submittedName>
</protein>
<feature type="region of interest" description="Disordered" evidence="1">
    <location>
        <begin position="958"/>
        <end position="999"/>
    </location>
</feature>
<accession>A0AAN9AMR3</accession>
<feature type="compositionally biased region" description="Basic and acidic residues" evidence="1">
    <location>
        <begin position="609"/>
        <end position="624"/>
    </location>
</feature>
<feature type="compositionally biased region" description="Polar residues" evidence="1">
    <location>
        <begin position="413"/>
        <end position="426"/>
    </location>
</feature>
<feature type="compositionally biased region" description="Low complexity" evidence="1">
    <location>
        <begin position="541"/>
        <end position="556"/>
    </location>
</feature>
<feature type="compositionally biased region" description="Polar residues" evidence="1">
    <location>
        <begin position="437"/>
        <end position="448"/>
    </location>
</feature>
<feature type="compositionally biased region" description="Acidic residues" evidence="1">
    <location>
        <begin position="704"/>
        <end position="717"/>
    </location>
</feature>
<name>A0AAN9AMR3_9CAEN</name>
<feature type="compositionally biased region" description="Polar residues" evidence="1">
    <location>
        <begin position="895"/>
        <end position="911"/>
    </location>
</feature>
<feature type="region of interest" description="Disordered" evidence="1">
    <location>
        <begin position="108"/>
        <end position="168"/>
    </location>
</feature>
<organism evidence="2 3">
    <name type="scientific">Littorina saxatilis</name>
    <dbReference type="NCBI Taxonomy" id="31220"/>
    <lineage>
        <taxon>Eukaryota</taxon>
        <taxon>Metazoa</taxon>
        <taxon>Spiralia</taxon>
        <taxon>Lophotrochozoa</taxon>
        <taxon>Mollusca</taxon>
        <taxon>Gastropoda</taxon>
        <taxon>Caenogastropoda</taxon>
        <taxon>Littorinimorpha</taxon>
        <taxon>Littorinoidea</taxon>
        <taxon>Littorinidae</taxon>
        <taxon>Littorina</taxon>
    </lineage>
</organism>
<feature type="compositionally biased region" description="Polar residues" evidence="1">
    <location>
        <begin position="346"/>
        <end position="361"/>
    </location>
</feature>
<feature type="region of interest" description="Disordered" evidence="1">
    <location>
        <begin position="375"/>
        <end position="513"/>
    </location>
</feature>
<feature type="compositionally biased region" description="Pro residues" evidence="1">
    <location>
        <begin position="134"/>
        <end position="165"/>
    </location>
</feature>
<feature type="region of interest" description="Disordered" evidence="1">
    <location>
        <begin position="743"/>
        <end position="818"/>
    </location>
</feature>
<feature type="region of interest" description="Disordered" evidence="1">
    <location>
        <begin position="877"/>
        <end position="911"/>
    </location>
</feature>
<gene>
    <name evidence="2" type="ORF">V1264_024427</name>
</gene>
<feature type="compositionally biased region" description="Basic and acidic residues" evidence="1">
    <location>
        <begin position="632"/>
        <end position="648"/>
    </location>
</feature>
<feature type="compositionally biased region" description="Polar residues" evidence="1">
    <location>
        <begin position="795"/>
        <end position="813"/>
    </location>
</feature>
<dbReference type="EMBL" id="JBAMIC010000309">
    <property type="protein sequence ID" value="KAK7089848.1"/>
    <property type="molecule type" value="Genomic_DNA"/>
</dbReference>
<feature type="region of interest" description="Disordered" evidence="1">
    <location>
        <begin position="609"/>
        <end position="723"/>
    </location>
</feature>
<evidence type="ECO:0000313" key="3">
    <source>
        <dbReference type="Proteomes" id="UP001374579"/>
    </source>
</evidence>
<feature type="region of interest" description="Disordered" evidence="1">
    <location>
        <begin position="286"/>
        <end position="361"/>
    </location>
</feature>
<keyword evidence="3" id="KW-1185">Reference proteome</keyword>
<feature type="compositionally biased region" description="Polar residues" evidence="1">
    <location>
        <begin position="877"/>
        <end position="886"/>
    </location>
</feature>
<feature type="compositionally biased region" description="Polar residues" evidence="1">
    <location>
        <begin position="492"/>
        <end position="513"/>
    </location>
</feature>
<feature type="compositionally biased region" description="Basic and acidic residues" evidence="1">
    <location>
        <begin position="669"/>
        <end position="679"/>
    </location>
</feature>
<sequence>MNIPRTRAAFDQLDFMSKQKVKKKLLQNNYNIMCQVVNPEDLPLFAPVLHTGDMETLKLSRNRDSTVMVNMKLLSDITRSLRRDPTWWQLLEQHVQAQGNNDLYYAMNPWDNRDVPDGGAAGGGGGGGGGGGRPPGPPPSNHPGPPPPSGPGPVTSPMPRPPYPKCTPLAETQGIAQLLRPLCDNSSDWRDLADNMGLVLRDQREILDGSRGNDIHRLLLDKLDQRLGEAANIQLLTSGLLELGDTGRDILDRMVDRGFIQPLEGEGSAAVGEVVCVPDDNVENGSTSTLALRAPTPRVPAGNVGLARNCSGVQLNPTPSPTGPTGPTSNQLNGPVESNRRRNVDGSPSNPSDFARSNSPEELNMSCAQPIKETPYPTLEGILPPPREDPVPSGLSRSRSERSRRPPTHSAVHRTTSVPASCSGLTVDTECDRRLSSDSLTDNASQMNVVEPPVERLSEEEQKVLNYEPETRAAAMPSTSEGQEREERRPASSATQRSDSVQADAATSTYTQAATCENLSNVSETSVPEWIRQSQEKALHSITTAADTDSVSTAPSPQEPQPQSDDEGSLIHRRRGSDRRQHREGTTVHNYKIYGQVNMLLGEKNKVHYDSTSRDHDNRERQDTVDLPTPTEVHERPELHSEQPERVSEAPSDSLSSTERPSESGCSEQRAETPVENRTHSSYRPSPLDSVAHQTAVKQRLLNEEEEEEEEEEEDEEAHQVSVVSELYPDQADDLDVVNLRATGGQAPCTDSRVDDHDCRRMENSSDTRKNAMEPSKESFNTTGDNIVTAFSPANIGTTGAEDTSVRATSTENPGAMSRFRENIGPLIYPVEDPKVGAFRTENPGAMSRWAENTRGWIPPDEDASVMISSVDSNGARSMGSLQANACDTPPVLSANGNSSSSGRTEDVSTVSLMTESVPFTDDELLERECQMTSLDRGDTFDHTAASLDLPNSALAPMLQQQQQQQQQQAEQQQQQQPLPPPPSVEHQDMPQQEASNGLIRSVIAQAAFRSCMSTLAGRE</sequence>
<feature type="compositionally biased region" description="Low complexity" evidence="1">
    <location>
        <begin position="958"/>
        <end position="977"/>
    </location>
</feature>
<dbReference type="Proteomes" id="UP001374579">
    <property type="component" value="Unassembled WGS sequence"/>
</dbReference>
<proteinExistence type="predicted"/>
<reference evidence="2 3" key="1">
    <citation type="submission" date="2024-02" db="EMBL/GenBank/DDBJ databases">
        <title>Chromosome-scale genome assembly of the rough periwinkle Littorina saxatilis.</title>
        <authorList>
            <person name="De Jode A."/>
            <person name="Faria R."/>
            <person name="Formenti G."/>
            <person name="Sims Y."/>
            <person name="Smith T.P."/>
            <person name="Tracey A."/>
            <person name="Wood J.M.D."/>
            <person name="Zagrodzka Z.B."/>
            <person name="Johannesson K."/>
            <person name="Butlin R.K."/>
            <person name="Leder E.H."/>
        </authorList>
    </citation>
    <scope>NUCLEOTIDE SEQUENCE [LARGE SCALE GENOMIC DNA]</scope>
    <source>
        <strain evidence="2">Snail1</strain>
        <tissue evidence="2">Muscle</tissue>
    </source>
</reference>
<feature type="compositionally biased region" description="Basic and acidic residues" evidence="1">
    <location>
        <begin position="453"/>
        <end position="463"/>
    </location>
</feature>
<feature type="compositionally biased region" description="Gly residues" evidence="1">
    <location>
        <begin position="119"/>
        <end position="133"/>
    </location>
</feature>
<feature type="compositionally biased region" description="Basic and acidic residues" evidence="1">
    <location>
        <begin position="752"/>
        <end position="777"/>
    </location>
</feature>